<dbReference type="SMART" id="SM00228">
    <property type="entry name" value="PDZ"/>
    <property type="match status" value="1"/>
</dbReference>
<dbReference type="GO" id="GO:0030036">
    <property type="term" value="P:actin cytoskeleton organization"/>
    <property type="evidence" value="ECO:0007669"/>
    <property type="project" value="TreeGrafter"/>
</dbReference>
<dbReference type="PANTHER" id="PTHR24214">
    <property type="entry name" value="PDZ AND LIM DOMAIN PROTEIN ZASP"/>
    <property type="match status" value="1"/>
</dbReference>
<dbReference type="GO" id="GO:0001725">
    <property type="term" value="C:stress fiber"/>
    <property type="evidence" value="ECO:0007669"/>
    <property type="project" value="TreeGrafter"/>
</dbReference>
<dbReference type="EMBL" id="UFQT01000031">
    <property type="protein sequence ID" value="SSX18247.1"/>
    <property type="molecule type" value="Genomic_DNA"/>
</dbReference>
<dbReference type="Pfam" id="PF00595">
    <property type="entry name" value="PDZ"/>
    <property type="match status" value="1"/>
</dbReference>
<evidence type="ECO:0000256" key="4">
    <source>
        <dbReference type="SAM" id="MobiDB-lite"/>
    </source>
</evidence>
<dbReference type="GO" id="GO:0003779">
    <property type="term" value="F:actin binding"/>
    <property type="evidence" value="ECO:0007669"/>
    <property type="project" value="TreeGrafter"/>
</dbReference>
<dbReference type="GO" id="GO:0005912">
    <property type="term" value="C:adherens junction"/>
    <property type="evidence" value="ECO:0007669"/>
    <property type="project" value="TreeGrafter"/>
</dbReference>
<name>A0A336LPE6_CULSO</name>
<evidence type="ECO:0000313" key="6">
    <source>
        <dbReference type="EMBL" id="SSX18247.1"/>
    </source>
</evidence>
<feature type="domain" description="PDZ" evidence="5">
    <location>
        <begin position="122"/>
        <end position="177"/>
    </location>
</feature>
<sequence length="355" mass="39629">MPEALIKGMMDGSANDTDMETIILPAEEKWGFRLTGGSEFTMPVTVFQKYFKMGDNNNNTAVVESQNLNAQISNLQASKLVASSQVTQSSSLKISSSSSTKITSSSSIKKSVSESVSTTSSITQVKEGSRAESVGIKLGDSIIRINGIPTEGMSLNEAQRALEYAGDDLRLTLSSFDDDDNESAPKETREVILAEPIDTQLRNMQKKLQAIANIPTVIQMAIDEVAKVLEKFVPPEPEIEEPSDDESDYAVTVESLFDESEVMDVISQADWDEDEQVESEEEREPEISEEEKQRIEKMQRMKKLDKSWPWGDQAKPVHKISNYTLSRSHDIIEKRIKQLNQTEVLSFYKKKTTPS</sequence>
<dbReference type="SUPFAM" id="SSF50156">
    <property type="entry name" value="PDZ domain-like"/>
    <property type="match status" value="1"/>
</dbReference>
<dbReference type="GO" id="GO:0051371">
    <property type="term" value="F:muscle alpha-actinin binding"/>
    <property type="evidence" value="ECO:0007669"/>
    <property type="project" value="TreeGrafter"/>
</dbReference>
<dbReference type="InterPro" id="IPR050604">
    <property type="entry name" value="PDZ-LIM_domain"/>
</dbReference>
<dbReference type="GO" id="GO:0005737">
    <property type="term" value="C:cytoplasm"/>
    <property type="evidence" value="ECO:0007669"/>
    <property type="project" value="UniProtKB-SubCell"/>
</dbReference>
<evidence type="ECO:0000256" key="1">
    <source>
        <dbReference type="ARBA" id="ARBA00004496"/>
    </source>
</evidence>
<evidence type="ECO:0000256" key="3">
    <source>
        <dbReference type="ARBA" id="ARBA00023038"/>
    </source>
</evidence>
<dbReference type="GO" id="GO:0061061">
    <property type="term" value="P:muscle structure development"/>
    <property type="evidence" value="ECO:0007669"/>
    <property type="project" value="TreeGrafter"/>
</dbReference>
<keyword evidence="3" id="KW-0479">Metal-binding</keyword>
<dbReference type="PROSITE" id="PS50106">
    <property type="entry name" value="PDZ"/>
    <property type="match status" value="1"/>
</dbReference>
<reference evidence="6" key="1">
    <citation type="submission" date="2018-07" db="EMBL/GenBank/DDBJ databases">
        <authorList>
            <person name="Quirk P.G."/>
            <person name="Krulwich T.A."/>
        </authorList>
    </citation>
    <scope>NUCLEOTIDE SEQUENCE</scope>
</reference>
<proteinExistence type="predicted"/>
<dbReference type="VEuPathDB" id="VectorBase:CSON008447"/>
<evidence type="ECO:0000259" key="5">
    <source>
        <dbReference type="PROSITE" id="PS50106"/>
    </source>
</evidence>
<keyword evidence="2" id="KW-0963">Cytoplasm</keyword>
<dbReference type="PANTHER" id="PTHR24214:SF38">
    <property type="entry name" value="PDZ AND LIM DOMAIN PROTEIN ZASP-RELATED"/>
    <property type="match status" value="1"/>
</dbReference>
<feature type="compositionally biased region" description="Acidic residues" evidence="4">
    <location>
        <begin position="271"/>
        <end position="289"/>
    </location>
</feature>
<organism evidence="6">
    <name type="scientific">Culicoides sonorensis</name>
    <name type="common">Biting midge</name>
    <dbReference type="NCBI Taxonomy" id="179676"/>
    <lineage>
        <taxon>Eukaryota</taxon>
        <taxon>Metazoa</taxon>
        <taxon>Ecdysozoa</taxon>
        <taxon>Arthropoda</taxon>
        <taxon>Hexapoda</taxon>
        <taxon>Insecta</taxon>
        <taxon>Pterygota</taxon>
        <taxon>Neoptera</taxon>
        <taxon>Endopterygota</taxon>
        <taxon>Diptera</taxon>
        <taxon>Nematocera</taxon>
        <taxon>Chironomoidea</taxon>
        <taxon>Ceratopogonidae</taxon>
        <taxon>Ceratopogoninae</taxon>
        <taxon>Culicoides</taxon>
        <taxon>Monoculicoides</taxon>
    </lineage>
</organism>
<keyword evidence="3" id="KW-0862">Zinc</keyword>
<dbReference type="InterPro" id="IPR001478">
    <property type="entry name" value="PDZ"/>
</dbReference>
<dbReference type="AlphaFoldDB" id="A0A336LPE6"/>
<evidence type="ECO:0000256" key="2">
    <source>
        <dbReference type="ARBA" id="ARBA00022490"/>
    </source>
</evidence>
<accession>A0A336LPE6</accession>
<protein>
    <submittedName>
        <fullName evidence="6">CSON008447 protein</fullName>
    </submittedName>
</protein>
<dbReference type="Gene3D" id="2.30.42.10">
    <property type="match status" value="1"/>
</dbReference>
<dbReference type="GO" id="GO:0031941">
    <property type="term" value="C:filamentous actin"/>
    <property type="evidence" value="ECO:0007669"/>
    <property type="project" value="TreeGrafter"/>
</dbReference>
<dbReference type="InterPro" id="IPR036034">
    <property type="entry name" value="PDZ_sf"/>
</dbReference>
<gene>
    <name evidence="6" type="primary">CSON008447</name>
</gene>
<keyword evidence="3" id="KW-0440">LIM domain</keyword>
<feature type="region of interest" description="Disordered" evidence="4">
    <location>
        <begin position="271"/>
        <end position="298"/>
    </location>
</feature>
<comment type="subcellular location">
    <subcellularLocation>
        <location evidence="1">Cytoplasm</location>
    </subcellularLocation>
</comment>